<organism evidence="2 3">
    <name type="scientific">Microbacterium deminutum</name>
    <dbReference type="NCBI Taxonomy" id="344164"/>
    <lineage>
        <taxon>Bacteria</taxon>
        <taxon>Bacillati</taxon>
        <taxon>Actinomycetota</taxon>
        <taxon>Actinomycetes</taxon>
        <taxon>Micrococcales</taxon>
        <taxon>Microbacteriaceae</taxon>
        <taxon>Microbacterium</taxon>
    </lineage>
</organism>
<sequence length="73" mass="7205">MSGALLSVSIVLIALCGLGVVMGIVGVGASLFQLRMVRAIEWAVLLLVVTIAGTLIGASIGQVAGEGPTGLLS</sequence>
<feature type="transmembrane region" description="Helical" evidence="1">
    <location>
        <begin position="6"/>
        <end position="32"/>
    </location>
</feature>
<keyword evidence="1" id="KW-0812">Transmembrane</keyword>
<name>A0ABN2R1F9_9MICO</name>
<evidence type="ECO:0000313" key="3">
    <source>
        <dbReference type="Proteomes" id="UP001499933"/>
    </source>
</evidence>
<evidence type="ECO:0000313" key="2">
    <source>
        <dbReference type="EMBL" id="GAA1961854.1"/>
    </source>
</evidence>
<feature type="transmembrane region" description="Helical" evidence="1">
    <location>
        <begin position="44"/>
        <end position="64"/>
    </location>
</feature>
<dbReference type="Proteomes" id="UP001499933">
    <property type="component" value="Unassembled WGS sequence"/>
</dbReference>
<accession>A0ABN2R1F9</accession>
<keyword evidence="1" id="KW-0472">Membrane</keyword>
<reference evidence="2 3" key="1">
    <citation type="journal article" date="2019" name="Int. J. Syst. Evol. Microbiol.">
        <title>The Global Catalogue of Microorganisms (GCM) 10K type strain sequencing project: providing services to taxonomists for standard genome sequencing and annotation.</title>
        <authorList>
            <consortium name="The Broad Institute Genomics Platform"/>
            <consortium name="The Broad Institute Genome Sequencing Center for Infectious Disease"/>
            <person name="Wu L."/>
            <person name="Ma J."/>
        </authorList>
    </citation>
    <scope>NUCLEOTIDE SEQUENCE [LARGE SCALE GENOMIC DNA]</scope>
    <source>
        <strain evidence="2 3">JCM 14901</strain>
    </source>
</reference>
<gene>
    <name evidence="2" type="ORF">GCM10009776_25690</name>
</gene>
<proteinExistence type="predicted"/>
<protein>
    <submittedName>
        <fullName evidence="2">Uncharacterized protein</fullName>
    </submittedName>
</protein>
<dbReference type="RefSeq" id="WP_344095240.1">
    <property type="nucleotide sequence ID" value="NZ_BAAAOG010000004.1"/>
</dbReference>
<dbReference type="EMBL" id="BAAAOG010000004">
    <property type="protein sequence ID" value="GAA1961854.1"/>
    <property type="molecule type" value="Genomic_DNA"/>
</dbReference>
<comment type="caution">
    <text evidence="2">The sequence shown here is derived from an EMBL/GenBank/DDBJ whole genome shotgun (WGS) entry which is preliminary data.</text>
</comment>
<keyword evidence="1" id="KW-1133">Transmembrane helix</keyword>
<evidence type="ECO:0000256" key="1">
    <source>
        <dbReference type="SAM" id="Phobius"/>
    </source>
</evidence>
<keyword evidence="3" id="KW-1185">Reference proteome</keyword>